<reference evidence="3" key="1">
    <citation type="submission" date="2025-08" db="UniProtKB">
        <authorList>
            <consortium name="RefSeq"/>
        </authorList>
    </citation>
    <scope>IDENTIFICATION</scope>
</reference>
<evidence type="ECO:0000313" key="2">
    <source>
        <dbReference type="Proteomes" id="UP000694845"/>
    </source>
</evidence>
<evidence type="ECO:0000313" key="3">
    <source>
        <dbReference type="RefSeq" id="XP_022102989.1"/>
    </source>
</evidence>
<dbReference type="CDD" id="cd22971">
    <property type="entry name" value="DD_RIIAD1"/>
    <property type="match status" value="1"/>
</dbReference>
<gene>
    <name evidence="3" type="primary">LOC110985868</name>
</gene>
<sequence>MAVPNHNPPRGMEGYDLGALSAEQQEKLNQFKIQTRLGNEKFLRDHPEVDVLLAGFLGDVLTQRPENIRDFAADWFTKPHLKDFVQGQLKQRENALREAKFNRKL</sequence>
<dbReference type="OMA" id="EGMEPYD"/>
<dbReference type="OrthoDB" id="10249338at2759"/>
<keyword evidence="2" id="KW-1185">Reference proteome</keyword>
<dbReference type="PANTHER" id="PTHR15505:SF4">
    <property type="entry name" value="RIIA DOMAIN-CONTAINING PROTEIN 1"/>
    <property type="match status" value="1"/>
</dbReference>
<dbReference type="SUPFAM" id="SSF47391">
    <property type="entry name" value="Dimerization-anchoring domain of cAMP-dependent PK regulatory subunit"/>
    <property type="match status" value="1"/>
</dbReference>
<feature type="domain" description="RIIa" evidence="1">
    <location>
        <begin position="52"/>
        <end position="78"/>
    </location>
</feature>
<dbReference type="InterPro" id="IPR059162">
    <property type="entry name" value="RIIAD1"/>
</dbReference>
<dbReference type="AlphaFoldDB" id="A0A8B7ZBD9"/>
<dbReference type="Proteomes" id="UP000694845">
    <property type="component" value="Unplaced"/>
</dbReference>
<name>A0A8B7ZBD9_ACAPL</name>
<dbReference type="CTD" id="284485"/>
<evidence type="ECO:0000259" key="1">
    <source>
        <dbReference type="Pfam" id="PF02197"/>
    </source>
</evidence>
<dbReference type="RefSeq" id="XP_022102989.1">
    <property type="nucleotide sequence ID" value="XM_022247297.1"/>
</dbReference>
<accession>A0A8B7ZBD9</accession>
<proteinExistence type="predicted"/>
<dbReference type="InterPro" id="IPR003117">
    <property type="entry name" value="cAMP_dep_PK_reg_su_I/II_a/b"/>
</dbReference>
<dbReference type="Pfam" id="PF02197">
    <property type="entry name" value="RIIa"/>
    <property type="match status" value="1"/>
</dbReference>
<dbReference type="KEGG" id="aplc:110985868"/>
<dbReference type="GeneID" id="110985868"/>
<dbReference type="PANTHER" id="PTHR15505">
    <property type="entry name" value="RIIA DOMAIN-CONTAINING PROTEIN 1"/>
    <property type="match status" value="1"/>
</dbReference>
<protein>
    <submittedName>
        <fullName evidence="3">RIIa domain-containing protein 1-like</fullName>
    </submittedName>
</protein>
<organism evidence="2 3">
    <name type="scientific">Acanthaster planci</name>
    <name type="common">Crown-of-thorns starfish</name>
    <dbReference type="NCBI Taxonomy" id="133434"/>
    <lineage>
        <taxon>Eukaryota</taxon>
        <taxon>Metazoa</taxon>
        <taxon>Echinodermata</taxon>
        <taxon>Eleutherozoa</taxon>
        <taxon>Asterozoa</taxon>
        <taxon>Asteroidea</taxon>
        <taxon>Valvatacea</taxon>
        <taxon>Valvatida</taxon>
        <taxon>Acanthasteridae</taxon>
        <taxon>Acanthaster</taxon>
    </lineage>
</organism>